<dbReference type="EMBL" id="JACIJF010000002">
    <property type="protein sequence ID" value="MBB5709476.1"/>
    <property type="molecule type" value="Genomic_DNA"/>
</dbReference>
<feature type="transmembrane region" description="Helical" evidence="1">
    <location>
        <begin position="43"/>
        <end position="62"/>
    </location>
</feature>
<name>A0A840YK80_9SPHN</name>
<proteinExistence type="predicted"/>
<dbReference type="InterPro" id="IPR021762">
    <property type="entry name" value="DUF3325"/>
</dbReference>
<evidence type="ECO:0000313" key="2">
    <source>
        <dbReference type="EMBL" id="MBB5709476.1"/>
    </source>
</evidence>
<sequence length="98" mass="10649">MSALALLLITAAFALFGLATDPHHRVRFGRIPRAARKRQLRLGAWAALAFAFPLSVGARGWIMGSILWSGYVMLGAGLVFLALNFLPVSGTTYFAKRD</sequence>
<dbReference type="RefSeq" id="WP_184084304.1">
    <property type="nucleotide sequence ID" value="NZ_JACIJF010000002.1"/>
</dbReference>
<feature type="transmembrane region" description="Helical" evidence="1">
    <location>
        <begin position="74"/>
        <end position="95"/>
    </location>
</feature>
<keyword evidence="1" id="KW-0472">Membrane</keyword>
<protein>
    <recommendedName>
        <fullName evidence="4">DUF3325 domain-containing protein</fullName>
    </recommendedName>
</protein>
<comment type="caution">
    <text evidence="2">The sequence shown here is derived from an EMBL/GenBank/DDBJ whole genome shotgun (WGS) entry which is preliminary data.</text>
</comment>
<keyword evidence="1" id="KW-0812">Transmembrane</keyword>
<evidence type="ECO:0000256" key="1">
    <source>
        <dbReference type="SAM" id="Phobius"/>
    </source>
</evidence>
<evidence type="ECO:0008006" key="4">
    <source>
        <dbReference type="Google" id="ProtNLM"/>
    </source>
</evidence>
<reference evidence="2 3" key="1">
    <citation type="submission" date="2020-08" db="EMBL/GenBank/DDBJ databases">
        <title>Genomic Encyclopedia of Type Strains, Phase IV (KMG-IV): sequencing the most valuable type-strain genomes for metagenomic binning, comparative biology and taxonomic classification.</title>
        <authorList>
            <person name="Goeker M."/>
        </authorList>
    </citation>
    <scope>NUCLEOTIDE SEQUENCE [LARGE SCALE GENOMIC DNA]</scope>
    <source>
        <strain evidence="2 3">DSM 26736</strain>
    </source>
</reference>
<dbReference type="Pfam" id="PF11804">
    <property type="entry name" value="DUF3325"/>
    <property type="match status" value="1"/>
</dbReference>
<gene>
    <name evidence="2" type="ORF">FHT02_000698</name>
</gene>
<dbReference type="Proteomes" id="UP000527143">
    <property type="component" value="Unassembled WGS sequence"/>
</dbReference>
<accession>A0A840YK80</accession>
<organism evidence="2 3">
    <name type="scientific">Sphingomonas xinjiangensis</name>
    <dbReference type="NCBI Taxonomy" id="643568"/>
    <lineage>
        <taxon>Bacteria</taxon>
        <taxon>Pseudomonadati</taxon>
        <taxon>Pseudomonadota</taxon>
        <taxon>Alphaproteobacteria</taxon>
        <taxon>Sphingomonadales</taxon>
        <taxon>Sphingomonadaceae</taxon>
        <taxon>Sphingomonas</taxon>
    </lineage>
</organism>
<evidence type="ECO:0000313" key="3">
    <source>
        <dbReference type="Proteomes" id="UP000527143"/>
    </source>
</evidence>
<keyword evidence="3" id="KW-1185">Reference proteome</keyword>
<dbReference type="AlphaFoldDB" id="A0A840YK80"/>
<keyword evidence="1" id="KW-1133">Transmembrane helix</keyword>